<accession>A0ABR9K8G9</accession>
<dbReference type="Proteomes" id="UP000661607">
    <property type="component" value="Unassembled WGS sequence"/>
</dbReference>
<comment type="caution">
    <text evidence="1">The sequence shown here is derived from an EMBL/GenBank/DDBJ whole genome shotgun (WGS) entry which is preliminary data.</text>
</comment>
<protein>
    <recommendedName>
        <fullName evidence="3">Major facilitator superfamily (MFS) profile domain-containing protein</fullName>
    </recommendedName>
</protein>
<keyword evidence="2" id="KW-1185">Reference proteome</keyword>
<organism evidence="1 2">
    <name type="scientific">Nonomuraea africana</name>
    <dbReference type="NCBI Taxonomy" id="46171"/>
    <lineage>
        <taxon>Bacteria</taxon>
        <taxon>Bacillati</taxon>
        <taxon>Actinomycetota</taxon>
        <taxon>Actinomycetes</taxon>
        <taxon>Streptosporangiales</taxon>
        <taxon>Streptosporangiaceae</taxon>
        <taxon>Nonomuraea</taxon>
    </lineage>
</organism>
<dbReference type="EMBL" id="JADBEF010000001">
    <property type="protein sequence ID" value="MBE1558307.1"/>
    <property type="molecule type" value="Genomic_DNA"/>
</dbReference>
<dbReference type="RefSeq" id="WP_192773743.1">
    <property type="nucleotide sequence ID" value="NZ_BAAASY010000003.1"/>
</dbReference>
<proteinExistence type="predicted"/>
<sequence length="66" mass="6850">MVFITAAAAIRGFLFGYDSSVINGAVVGIQRHFGMGPGQTGFVVAMPSPWSTRSAANRCCSSARPA</sequence>
<gene>
    <name evidence="1" type="ORF">H4W81_001086</name>
</gene>
<name>A0ABR9K8G9_9ACTN</name>
<evidence type="ECO:0000313" key="2">
    <source>
        <dbReference type="Proteomes" id="UP000661607"/>
    </source>
</evidence>
<dbReference type="Gene3D" id="1.20.1250.20">
    <property type="entry name" value="MFS general substrate transporter like domains"/>
    <property type="match status" value="1"/>
</dbReference>
<evidence type="ECO:0000313" key="1">
    <source>
        <dbReference type="EMBL" id="MBE1558307.1"/>
    </source>
</evidence>
<dbReference type="InterPro" id="IPR036259">
    <property type="entry name" value="MFS_trans_sf"/>
</dbReference>
<reference evidence="1 2" key="1">
    <citation type="submission" date="2020-10" db="EMBL/GenBank/DDBJ databases">
        <title>Sequencing the genomes of 1000 actinobacteria strains.</title>
        <authorList>
            <person name="Klenk H.-P."/>
        </authorList>
    </citation>
    <scope>NUCLEOTIDE SEQUENCE [LARGE SCALE GENOMIC DNA]</scope>
    <source>
        <strain evidence="1 2">DSM 43748</strain>
    </source>
</reference>
<evidence type="ECO:0008006" key="3">
    <source>
        <dbReference type="Google" id="ProtNLM"/>
    </source>
</evidence>